<dbReference type="AlphaFoldDB" id="A0AAV1ZE88"/>
<name>A0AAV1ZE88_9ARAC</name>
<dbReference type="EMBL" id="CAXIEN010000046">
    <property type="protein sequence ID" value="CAL1270077.1"/>
    <property type="molecule type" value="Genomic_DNA"/>
</dbReference>
<gene>
    <name evidence="1" type="ORF">LARSCL_LOCUS5096</name>
</gene>
<proteinExistence type="predicted"/>
<feature type="non-terminal residue" evidence="1">
    <location>
        <position position="71"/>
    </location>
</feature>
<organism evidence="1 2">
    <name type="scientific">Larinioides sclopetarius</name>
    <dbReference type="NCBI Taxonomy" id="280406"/>
    <lineage>
        <taxon>Eukaryota</taxon>
        <taxon>Metazoa</taxon>
        <taxon>Ecdysozoa</taxon>
        <taxon>Arthropoda</taxon>
        <taxon>Chelicerata</taxon>
        <taxon>Arachnida</taxon>
        <taxon>Araneae</taxon>
        <taxon>Araneomorphae</taxon>
        <taxon>Entelegynae</taxon>
        <taxon>Araneoidea</taxon>
        <taxon>Araneidae</taxon>
        <taxon>Larinioides</taxon>
    </lineage>
</organism>
<keyword evidence="2" id="KW-1185">Reference proteome</keyword>
<evidence type="ECO:0000313" key="1">
    <source>
        <dbReference type="EMBL" id="CAL1270077.1"/>
    </source>
</evidence>
<evidence type="ECO:0000313" key="2">
    <source>
        <dbReference type="Proteomes" id="UP001497382"/>
    </source>
</evidence>
<comment type="caution">
    <text evidence="1">The sequence shown here is derived from an EMBL/GenBank/DDBJ whole genome shotgun (WGS) entry which is preliminary data.</text>
</comment>
<dbReference type="Proteomes" id="UP001497382">
    <property type="component" value="Unassembled WGS sequence"/>
</dbReference>
<reference evidence="1 2" key="1">
    <citation type="submission" date="2024-04" db="EMBL/GenBank/DDBJ databases">
        <authorList>
            <person name="Rising A."/>
            <person name="Reimegard J."/>
            <person name="Sonavane S."/>
            <person name="Akerstrom W."/>
            <person name="Nylinder S."/>
            <person name="Hedman E."/>
            <person name="Kallberg Y."/>
        </authorList>
    </citation>
    <scope>NUCLEOTIDE SEQUENCE [LARGE SCALE GENOMIC DNA]</scope>
</reference>
<protein>
    <submittedName>
        <fullName evidence="1">Uncharacterized protein</fullName>
    </submittedName>
</protein>
<sequence>MSKFQSNGIEFQENDDEGKIQKKITINAKNCKHLALYEDHRSNTVLILSMTIIQMNSLYNKCLIIRKNILV</sequence>
<accession>A0AAV1ZE88</accession>